<keyword evidence="1" id="KW-0808">Transferase</keyword>
<evidence type="ECO:0000256" key="2">
    <source>
        <dbReference type="ARBA" id="ARBA00022695"/>
    </source>
</evidence>
<evidence type="ECO:0000313" key="9">
    <source>
        <dbReference type="Proteomes" id="UP000386466"/>
    </source>
</evidence>
<dbReference type="GO" id="GO:0003964">
    <property type="term" value="F:RNA-directed DNA polymerase activity"/>
    <property type="evidence" value="ECO:0007669"/>
    <property type="project" value="UniProtKB-KW"/>
</dbReference>
<dbReference type="Pfam" id="PF00075">
    <property type="entry name" value="RNase_H"/>
    <property type="match status" value="1"/>
</dbReference>
<dbReference type="Gene3D" id="3.30.420.10">
    <property type="entry name" value="Ribonuclease H-like superfamily/Ribonuclease H"/>
    <property type="match status" value="1"/>
</dbReference>
<dbReference type="EMBL" id="CAAGRJ010026225">
    <property type="protein sequence ID" value="VFV38599.1"/>
    <property type="molecule type" value="Genomic_DNA"/>
</dbReference>
<dbReference type="Pfam" id="PF00429">
    <property type="entry name" value="TLV_coat"/>
    <property type="match status" value="1"/>
</dbReference>
<keyword evidence="5" id="KW-0378">Hydrolase</keyword>
<dbReference type="SUPFAM" id="SSF53098">
    <property type="entry name" value="Ribonuclease H-like"/>
    <property type="match status" value="1"/>
</dbReference>
<dbReference type="PROSITE" id="PS50879">
    <property type="entry name" value="RNASE_H_1"/>
    <property type="match status" value="1"/>
</dbReference>
<dbReference type="InterPro" id="IPR012337">
    <property type="entry name" value="RNaseH-like_sf"/>
</dbReference>
<keyword evidence="2" id="KW-0548">Nucleotidyltransferase</keyword>
<dbReference type="InterPro" id="IPR002156">
    <property type="entry name" value="RNaseH_domain"/>
</dbReference>
<evidence type="ECO:0000256" key="3">
    <source>
        <dbReference type="ARBA" id="ARBA00022722"/>
    </source>
</evidence>
<keyword evidence="9" id="KW-1185">Reference proteome</keyword>
<evidence type="ECO:0000256" key="5">
    <source>
        <dbReference type="ARBA" id="ARBA00022801"/>
    </source>
</evidence>
<gene>
    <name evidence="8" type="ORF">LYPA_23C007246</name>
</gene>
<proteinExistence type="predicted"/>
<dbReference type="GO" id="GO:0003676">
    <property type="term" value="F:nucleic acid binding"/>
    <property type="evidence" value="ECO:0007669"/>
    <property type="project" value="InterPro"/>
</dbReference>
<evidence type="ECO:0000313" key="8">
    <source>
        <dbReference type="EMBL" id="VFV38599.1"/>
    </source>
</evidence>
<keyword evidence="4" id="KW-0255">Endonuclease</keyword>
<evidence type="ECO:0000259" key="7">
    <source>
        <dbReference type="PROSITE" id="PS50879"/>
    </source>
</evidence>
<dbReference type="CDD" id="cd09273">
    <property type="entry name" value="RNase_HI_RT_Bel"/>
    <property type="match status" value="1"/>
</dbReference>
<reference evidence="8 9" key="1">
    <citation type="submission" date="2019-01" db="EMBL/GenBank/DDBJ databases">
        <authorList>
            <person name="Alioto T."/>
            <person name="Alioto T."/>
        </authorList>
    </citation>
    <scope>NUCLEOTIDE SEQUENCE [LARGE SCALE GENOMIC DNA]</scope>
</reference>
<accession>A0A485P2Z6</accession>
<dbReference type="InterPro" id="IPR018154">
    <property type="entry name" value="TLV/ENV_coat_polyprotein"/>
</dbReference>
<dbReference type="InterPro" id="IPR036397">
    <property type="entry name" value="RNaseH_sf"/>
</dbReference>
<dbReference type="GO" id="GO:0004523">
    <property type="term" value="F:RNA-DNA hybrid ribonuclease activity"/>
    <property type="evidence" value="ECO:0007669"/>
    <property type="project" value="InterPro"/>
</dbReference>
<name>A0A485P2Z6_LYNPA</name>
<dbReference type="PANTHER" id="PTHR41694:SF5">
    <property type="entry name" value="RIBONUCLEASE H"/>
    <property type="match status" value="1"/>
</dbReference>
<dbReference type="AlphaFoldDB" id="A0A485P2Z6"/>
<sequence>MGAISPQYGPQSCNPAARPDLSAPLHDCWNTGESTWILDRPTNWPLPNAEATWFTDGSSFVWDGHRYAGAAVVTETNTIWAEALPSRMSAQRAELIILTKALMLGAGKWLNIYTDRRYAFATAHIHGAIYQERGLLTAEGRTIKNKQEILDLLTALWLPARLAIIHCQGHQKADNPVARGHNLLSDANLLWSTVVGAYHVLNTSRPNLTKSCWLCLDVRPPYYEGIAIKGNYTTASNSSSCRWQQTTARLSV</sequence>
<evidence type="ECO:0000256" key="4">
    <source>
        <dbReference type="ARBA" id="ARBA00022759"/>
    </source>
</evidence>
<dbReference type="PANTHER" id="PTHR41694">
    <property type="entry name" value="ENDOGENOUS RETROVIRUS GROUP K MEMBER POL PROTEIN"/>
    <property type="match status" value="1"/>
</dbReference>
<keyword evidence="3" id="KW-0540">Nuclease</keyword>
<feature type="domain" description="RNase H type-1" evidence="7">
    <location>
        <begin position="47"/>
        <end position="190"/>
    </location>
</feature>
<dbReference type="Proteomes" id="UP000386466">
    <property type="component" value="Unassembled WGS sequence"/>
</dbReference>
<evidence type="ECO:0000256" key="6">
    <source>
        <dbReference type="ARBA" id="ARBA00022918"/>
    </source>
</evidence>
<keyword evidence="6" id="KW-0695">RNA-directed DNA polymerase</keyword>
<protein>
    <submittedName>
        <fullName evidence="8">Pol polyprotein contains</fullName>
    </submittedName>
</protein>
<evidence type="ECO:0000256" key="1">
    <source>
        <dbReference type="ARBA" id="ARBA00022679"/>
    </source>
</evidence>
<organism evidence="8 9">
    <name type="scientific">Lynx pardinus</name>
    <name type="common">Iberian lynx</name>
    <name type="synonym">Felis pardina</name>
    <dbReference type="NCBI Taxonomy" id="191816"/>
    <lineage>
        <taxon>Eukaryota</taxon>
        <taxon>Metazoa</taxon>
        <taxon>Chordata</taxon>
        <taxon>Craniata</taxon>
        <taxon>Vertebrata</taxon>
        <taxon>Euteleostomi</taxon>
        <taxon>Mammalia</taxon>
        <taxon>Eutheria</taxon>
        <taxon>Laurasiatheria</taxon>
        <taxon>Carnivora</taxon>
        <taxon>Feliformia</taxon>
        <taxon>Felidae</taxon>
        <taxon>Felinae</taxon>
        <taxon>Lynx</taxon>
    </lineage>
</organism>